<dbReference type="SUPFAM" id="SSF46689">
    <property type="entry name" value="Homeodomain-like"/>
    <property type="match status" value="1"/>
</dbReference>
<dbReference type="InterPro" id="IPR009057">
    <property type="entry name" value="Homeodomain-like_sf"/>
</dbReference>
<gene>
    <name evidence="4" type="ORF">CUJ83_15190</name>
</gene>
<dbReference type="GO" id="GO:0003677">
    <property type="term" value="F:DNA binding"/>
    <property type="evidence" value="ECO:0007669"/>
    <property type="project" value="UniProtKB-UniRule"/>
</dbReference>
<dbReference type="InterPro" id="IPR050624">
    <property type="entry name" value="HTH-type_Tx_Regulator"/>
</dbReference>
<dbReference type="Pfam" id="PF00440">
    <property type="entry name" value="TetR_N"/>
    <property type="match status" value="1"/>
</dbReference>
<dbReference type="Pfam" id="PF21303">
    <property type="entry name" value="TetR_C_39"/>
    <property type="match status" value="1"/>
</dbReference>
<dbReference type="InterPro" id="IPR036271">
    <property type="entry name" value="Tet_transcr_reg_TetR-rel_C_sf"/>
</dbReference>
<feature type="domain" description="HTH tetR-type" evidence="3">
    <location>
        <begin position="1"/>
        <end position="48"/>
    </location>
</feature>
<dbReference type="PROSITE" id="PS01081">
    <property type="entry name" value="HTH_TETR_1"/>
    <property type="match status" value="1"/>
</dbReference>
<dbReference type="EMBL" id="PGCK01000018">
    <property type="protein sequence ID" value="MCD1296347.1"/>
    <property type="molecule type" value="Genomic_DNA"/>
</dbReference>
<proteinExistence type="predicted"/>
<dbReference type="SUPFAM" id="SSF48498">
    <property type="entry name" value="Tetracyclin repressor-like, C-terminal domain"/>
    <property type="match status" value="1"/>
</dbReference>
<keyword evidence="5" id="KW-1185">Reference proteome</keyword>
<evidence type="ECO:0000313" key="4">
    <source>
        <dbReference type="EMBL" id="MCD1296347.1"/>
    </source>
</evidence>
<dbReference type="Proteomes" id="UP001320159">
    <property type="component" value="Unassembled WGS sequence"/>
</dbReference>
<dbReference type="PROSITE" id="PS50977">
    <property type="entry name" value="HTH_TETR_2"/>
    <property type="match status" value="1"/>
</dbReference>
<dbReference type="PANTHER" id="PTHR43479:SF11">
    <property type="entry name" value="ACREF_ENVCD OPERON REPRESSOR-RELATED"/>
    <property type="match status" value="1"/>
</dbReference>
<feature type="DNA-binding region" description="H-T-H motif" evidence="2">
    <location>
        <begin position="11"/>
        <end position="30"/>
    </location>
</feature>
<keyword evidence="1 2" id="KW-0238">DNA-binding</keyword>
<reference evidence="4 5" key="1">
    <citation type="submission" date="2017-11" db="EMBL/GenBank/DDBJ databases">
        <title>Isolation and Characterization of Family Methanocellaceae Species from Potential Methane Hydrate Area Offshore Southwestern Taiwan.</title>
        <authorList>
            <person name="Zhang W.-L."/>
            <person name="Chen W.-C."/>
            <person name="Lai M.-C."/>
            <person name="Chen S.-C."/>
        </authorList>
    </citation>
    <scope>NUCLEOTIDE SEQUENCE [LARGE SCALE GENOMIC DNA]</scope>
    <source>
        <strain evidence="4 5">CWC-04</strain>
    </source>
</reference>
<dbReference type="PANTHER" id="PTHR43479">
    <property type="entry name" value="ACREF/ENVCD OPERON REPRESSOR-RELATED"/>
    <property type="match status" value="1"/>
</dbReference>
<dbReference type="InterPro" id="IPR049149">
    <property type="entry name" value="TetR/AcrR_C"/>
</dbReference>
<name>A0AAP2RFW6_9EURY</name>
<sequence length="189" mass="21881">MFIEKGYDQTTVSDIVKNIGVAQGTFYYYFNSKEDVLNEVIERYFRNFESMVDKICGDDELNAQQKLQMIIDLSFDFPKGKQKMVQFLHYEKNILIHQRYSSQINALIIPKVGQVLEQGISEGLFRTGYPRETTELLLVMFGYLHDSMSLLENTEEINRKLLAAKEIVEKVLGVKTGTFKLSVKCRDLI</sequence>
<evidence type="ECO:0000313" key="5">
    <source>
        <dbReference type="Proteomes" id="UP001320159"/>
    </source>
</evidence>
<accession>A0AAP2RFW6</accession>
<dbReference type="Gene3D" id="1.10.357.10">
    <property type="entry name" value="Tetracycline Repressor, domain 2"/>
    <property type="match status" value="1"/>
</dbReference>
<comment type="caution">
    <text evidence="4">The sequence shown here is derived from an EMBL/GenBank/DDBJ whole genome shotgun (WGS) entry which is preliminary data.</text>
</comment>
<organism evidence="4 5">
    <name type="scientific">Methanooceanicella nereidis</name>
    <dbReference type="NCBI Taxonomy" id="2052831"/>
    <lineage>
        <taxon>Archaea</taxon>
        <taxon>Methanobacteriati</taxon>
        <taxon>Methanobacteriota</taxon>
        <taxon>Stenosarchaea group</taxon>
        <taxon>Methanomicrobia</taxon>
        <taxon>Methanocellales</taxon>
        <taxon>Methanocellaceae</taxon>
        <taxon>Methanooceanicella</taxon>
    </lineage>
</organism>
<evidence type="ECO:0000259" key="3">
    <source>
        <dbReference type="PROSITE" id="PS50977"/>
    </source>
</evidence>
<dbReference type="AlphaFoldDB" id="A0AAP2RFW6"/>
<dbReference type="InterPro" id="IPR001647">
    <property type="entry name" value="HTH_TetR"/>
</dbReference>
<protein>
    <submittedName>
        <fullName evidence="4">TetR/AcrR family transcriptional regulator</fullName>
    </submittedName>
</protein>
<evidence type="ECO:0000256" key="1">
    <source>
        <dbReference type="ARBA" id="ARBA00023125"/>
    </source>
</evidence>
<dbReference type="InterPro" id="IPR023772">
    <property type="entry name" value="DNA-bd_HTH_TetR-type_CS"/>
</dbReference>
<evidence type="ECO:0000256" key="2">
    <source>
        <dbReference type="PROSITE-ProRule" id="PRU00335"/>
    </source>
</evidence>